<evidence type="ECO:0000313" key="2">
    <source>
        <dbReference type="Proteomes" id="UP000010475"/>
    </source>
</evidence>
<dbReference type="AlphaFoldDB" id="K9X052"/>
<organism evidence="1 2">
    <name type="scientific">Cylindrospermum stagnale PCC 7417</name>
    <dbReference type="NCBI Taxonomy" id="56107"/>
    <lineage>
        <taxon>Bacteria</taxon>
        <taxon>Bacillati</taxon>
        <taxon>Cyanobacteriota</taxon>
        <taxon>Cyanophyceae</taxon>
        <taxon>Nostocales</taxon>
        <taxon>Nostocaceae</taxon>
        <taxon>Cylindrospermum</taxon>
    </lineage>
</organism>
<dbReference type="eggNOG" id="ENOG50332E3">
    <property type="taxonomic scope" value="Bacteria"/>
</dbReference>
<sequence length="120" mass="13924">MVKKDQKQTSREKADIHEFTMPLLEAMKIEFKELSKKKPDAVLSKSKVKVVNRLLESCRQVLCLEASLDYLDILNEDDVPQNSDVVLLLSQYVAAMRQFKSTYYGYDGKEDRWFVDPTSN</sequence>
<dbReference type="STRING" id="56107.Cylst_2945"/>
<dbReference type="KEGG" id="csg:Cylst_2945"/>
<gene>
    <name evidence="1" type="ORF">Cylst_2945</name>
</gene>
<dbReference type="Proteomes" id="UP000010475">
    <property type="component" value="Chromosome"/>
</dbReference>
<accession>K9X052</accession>
<dbReference type="HOGENOM" id="CLU_156572_0_0_3"/>
<proteinExistence type="predicted"/>
<dbReference type="OrthoDB" id="5186583at2"/>
<dbReference type="EMBL" id="CP003642">
    <property type="protein sequence ID" value="AFZ25117.1"/>
    <property type="molecule type" value="Genomic_DNA"/>
</dbReference>
<name>K9X052_9NOST</name>
<keyword evidence="2" id="KW-1185">Reference proteome</keyword>
<protein>
    <submittedName>
        <fullName evidence="1">Uncharacterized protein</fullName>
    </submittedName>
</protein>
<evidence type="ECO:0000313" key="1">
    <source>
        <dbReference type="EMBL" id="AFZ25117.1"/>
    </source>
</evidence>
<reference evidence="1 2" key="1">
    <citation type="submission" date="2012-06" db="EMBL/GenBank/DDBJ databases">
        <title>Finished chromosome of genome of Cylindrospermum stagnale PCC 7417.</title>
        <authorList>
            <consortium name="US DOE Joint Genome Institute"/>
            <person name="Gugger M."/>
            <person name="Coursin T."/>
            <person name="Rippka R."/>
            <person name="Tandeau De Marsac N."/>
            <person name="Huntemann M."/>
            <person name="Wei C.-L."/>
            <person name="Han J."/>
            <person name="Detter J.C."/>
            <person name="Han C."/>
            <person name="Tapia R."/>
            <person name="Chen A."/>
            <person name="Kyrpides N."/>
            <person name="Mavromatis K."/>
            <person name="Markowitz V."/>
            <person name="Szeto E."/>
            <person name="Ivanova N."/>
            <person name="Pagani I."/>
            <person name="Pati A."/>
            <person name="Goodwin L."/>
            <person name="Nordberg H.P."/>
            <person name="Cantor M.N."/>
            <person name="Hua S.X."/>
            <person name="Woyke T."/>
            <person name="Kerfeld C.A."/>
        </authorList>
    </citation>
    <scope>NUCLEOTIDE SEQUENCE [LARGE SCALE GENOMIC DNA]</scope>
    <source>
        <strain evidence="1 2">PCC 7417</strain>
    </source>
</reference>
<dbReference type="RefSeq" id="WP_015208370.1">
    <property type="nucleotide sequence ID" value="NC_019757.1"/>
</dbReference>